<dbReference type="EMBL" id="JANPWB010000012">
    <property type="protein sequence ID" value="KAJ1119777.1"/>
    <property type="molecule type" value="Genomic_DNA"/>
</dbReference>
<comment type="caution">
    <text evidence="1">The sequence shown here is derived from an EMBL/GenBank/DDBJ whole genome shotgun (WGS) entry which is preliminary data.</text>
</comment>
<proteinExistence type="predicted"/>
<organism evidence="1 2">
    <name type="scientific">Pleurodeles waltl</name>
    <name type="common">Iberian ribbed newt</name>
    <dbReference type="NCBI Taxonomy" id="8319"/>
    <lineage>
        <taxon>Eukaryota</taxon>
        <taxon>Metazoa</taxon>
        <taxon>Chordata</taxon>
        <taxon>Craniata</taxon>
        <taxon>Vertebrata</taxon>
        <taxon>Euteleostomi</taxon>
        <taxon>Amphibia</taxon>
        <taxon>Batrachia</taxon>
        <taxon>Caudata</taxon>
        <taxon>Salamandroidea</taxon>
        <taxon>Salamandridae</taxon>
        <taxon>Pleurodelinae</taxon>
        <taxon>Pleurodeles</taxon>
    </lineage>
</organism>
<keyword evidence="2" id="KW-1185">Reference proteome</keyword>
<accession>A0AAV7NXZ5</accession>
<name>A0AAV7NXZ5_PLEWA</name>
<evidence type="ECO:0000313" key="1">
    <source>
        <dbReference type="EMBL" id="KAJ1119777.1"/>
    </source>
</evidence>
<dbReference type="AlphaFoldDB" id="A0AAV7NXZ5"/>
<sequence>MDRVLALMQRALMSLAQKEADGNQEHMNPEGHSHHIAQAYILHCPVGSRGRHYKYITTRETRTSQFTIGHMAPTSVWVIRHSFVRRARPFFNLYRSRAQDAGLRVSLDSERGSVALMVFASSSRREVWLVGKPTRPVGRKESCLGTKQVDNLGIKNTSAGELKTVSEAFWLKPGWWCCGCRKGARDNRYHECP</sequence>
<protein>
    <submittedName>
        <fullName evidence="1">Uncharacterized protein</fullName>
    </submittedName>
</protein>
<gene>
    <name evidence="1" type="ORF">NDU88_007962</name>
</gene>
<dbReference type="Proteomes" id="UP001066276">
    <property type="component" value="Chromosome 8"/>
</dbReference>
<reference evidence="1" key="1">
    <citation type="journal article" date="2022" name="bioRxiv">
        <title>Sequencing and chromosome-scale assembly of the giantPleurodeles waltlgenome.</title>
        <authorList>
            <person name="Brown T."/>
            <person name="Elewa A."/>
            <person name="Iarovenko S."/>
            <person name="Subramanian E."/>
            <person name="Araus A.J."/>
            <person name="Petzold A."/>
            <person name="Susuki M."/>
            <person name="Suzuki K.-i.T."/>
            <person name="Hayashi T."/>
            <person name="Toyoda A."/>
            <person name="Oliveira C."/>
            <person name="Osipova E."/>
            <person name="Leigh N.D."/>
            <person name="Simon A."/>
            <person name="Yun M.H."/>
        </authorList>
    </citation>
    <scope>NUCLEOTIDE SEQUENCE</scope>
    <source>
        <strain evidence="1">20211129_DDA</strain>
        <tissue evidence="1">Liver</tissue>
    </source>
</reference>
<evidence type="ECO:0000313" key="2">
    <source>
        <dbReference type="Proteomes" id="UP001066276"/>
    </source>
</evidence>